<name>A0A0E3R4T3_METBA</name>
<dbReference type="PATRIC" id="fig|1434106.5.peg.2570"/>
<keyword evidence="1" id="KW-1133">Transmembrane helix</keyword>
<feature type="transmembrane region" description="Helical" evidence="1">
    <location>
        <begin position="34"/>
        <end position="59"/>
    </location>
</feature>
<dbReference type="Pfam" id="PF07790">
    <property type="entry name" value="Pilin_N"/>
    <property type="match status" value="1"/>
</dbReference>
<dbReference type="KEGG" id="mbar:MSBR2_2003"/>
<keyword evidence="1" id="KW-0472">Membrane</keyword>
<evidence type="ECO:0000313" key="4">
    <source>
        <dbReference type="Proteomes" id="UP000033079"/>
    </source>
</evidence>
<sequence length="240" mass="26021">MTVYRISLLMKTWGKIRAKEFFSSESVSDAVTPIIGSLLMLIVLVVLASVIAISFSNIANEGKSTQPLMARISLESCEGGLSSTNFSEINDEETANFQKNRIVLLHKGGDSLPLDTISIKISGDGNAYQGIVTGGGHLLYGDTQVIYENLGSKEKNNTYANQNDALLKDGFWSVGERLTLHGRDRWKSDISTVKVSVNGDSDTSNNYGFKAGSEITLKVIDIKSSNVIAEQKVIVKHAVS</sequence>
<proteinExistence type="predicted"/>
<dbReference type="RefSeq" id="WP_052725777.1">
    <property type="nucleotide sequence ID" value="NZ_CP009530.1"/>
</dbReference>
<gene>
    <name evidence="3" type="ORF">MSBR2_2003</name>
</gene>
<evidence type="ECO:0000259" key="2">
    <source>
        <dbReference type="Pfam" id="PF07790"/>
    </source>
</evidence>
<accession>A0A0E3R4T3</accession>
<evidence type="ECO:0000256" key="1">
    <source>
        <dbReference type="SAM" id="Phobius"/>
    </source>
</evidence>
<dbReference type="Proteomes" id="UP000033079">
    <property type="component" value="Chromosome"/>
</dbReference>
<evidence type="ECO:0000313" key="3">
    <source>
        <dbReference type="EMBL" id="AKB58519.1"/>
    </source>
</evidence>
<reference evidence="3 4" key="1">
    <citation type="submission" date="2014-07" db="EMBL/GenBank/DDBJ databases">
        <title>Methanogenic archaea and the global carbon cycle.</title>
        <authorList>
            <person name="Henriksen J.R."/>
            <person name="Luke J."/>
            <person name="Reinhart S."/>
            <person name="Benedict M.N."/>
            <person name="Youngblut N.D."/>
            <person name="Metcalf M.E."/>
            <person name="Whitaker R.J."/>
            <person name="Metcalf W.W."/>
        </authorList>
    </citation>
    <scope>NUCLEOTIDE SEQUENCE [LARGE SCALE GENOMIC DNA]</scope>
    <source>
        <strain evidence="3 4">227</strain>
    </source>
</reference>
<keyword evidence="1" id="KW-0812">Transmembrane</keyword>
<dbReference type="InterPro" id="IPR012859">
    <property type="entry name" value="Pilin_N_archaeal"/>
</dbReference>
<dbReference type="HOGENOM" id="CLU_105711_0_0_2"/>
<organism evidence="3 4">
    <name type="scientific">Methanosarcina barkeri 227</name>
    <dbReference type="NCBI Taxonomy" id="1434106"/>
    <lineage>
        <taxon>Archaea</taxon>
        <taxon>Methanobacteriati</taxon>
        <taxon>Methanobacteriota</taxon>
        <taxon>Stenosarchaea group</taxon>
        <taxon>Methanomicrobia</taxon>
        <taxon>Methanosarcinales</taxon>
        <taxon>Methanosarcinaceae</taxon>
        <taxon>Methanosarcina</taxon>
    </lineage>
</organism>
<dbReference type="EMBL" id="CP009530">
    <property type="protein sequence ID" value="AKB58519.1"/>
    <property type="molecule type" value="Genomic_DNA"/>
</dbReference>
<feature type="domain" description="Archaeal Type IV pilin N-terminal" evidence="2">
    <location>
        <begin position="29"/>
        <end position="125"/>
    </location>
</feature>
<protein>
    <recommendedName>
        <fullName evidence="2">Archaeal Type IV pilin N-terminal domain-containing protein</fullName>
    </recommendedName>
</protein>
<dbReference type="GeneID" id="24801022"/>
<dbReference type="AlphaFoldDB" id="A0A0E3R4T3"/>